<protein>
    <submittedName>
        <fullName evidence="2">Uncharacterized protein</fullName>
    </submittedName>
</protein>
<proteinExistence type="predicted"/>
<dbReference type="VEuPathDB" id="CryptoDB:Cvel_6115"/>
<evidence type="ECO:0000256" key="1">
    <source>
        <dbReference type="SAM" id="MobiDB-lite"/>
    </source>
</evidence>
<feature type="compositionally biased region" description="Acidic residues" evidence="1">
    <location>
        <begin position="67"/>
        <end position="85"/>
    </location>
</feature>
<name>A0A0G4HAS0_9ALVE</name>
<dbReference type="EMBL" id="CDMZ01002159">
    <property type="protein sequence ID" value="CEM41045.1"/>
    <property type="molecule type" value="Genomic_DNA"/>
</dbReference>
<accession>A0A0G4HAS0</accession>
<gene>
    <name evidence="2" type="ORF">Cvel_6115</name>
</gene>
<evidence type="ECO:0000313" key="2">
    <source>
        <dbReference type="EMBL" id="CEM41045.1"/>
    </source>
</evidence>
<sequence length="94" mass="10743">MFLHHFTTSLNNRIGYAEGETRRAAEEAAARAAAIGRRGRVQEEDAKMEDVQDKREDGRYYFKKDLSEEDVESNLDEVEGEDEDMGVGWNDEGK</sequence>
<feature type="region of interest" description="Disordered" evidence="1">
    <location>
        <begin position="65"/>
        <end position="94"/>
    </location>
</feature>
<reference evidence="2" key="1">
    <citation type="submission" date="2014-11" db="EMBL/GenBank/DDBJ databases">
        <authorList>
            <person name="Otto D Thomas"/>
            <person name="Naeem Raeece"/>
        </authorList>
    </citation>
    <scope>NUCLEOTIDE SEQUENCE</scope>
</reference>
<organism evidence="2">
    <name type="scientific">Chromera velia CCMP2878</name>
    <dbReference type="NCBI Taxonomy" id="1169474"/>
    <lineage>
        <taxon>Eukaryota</taxon>
        <taxon>Sar</taxon>
        <taxon>Alveolata</taxon>
        <taxon>Colpodellida</taxon>
        <taxon>Chromeraceae</taxon>
        <taxon>Chromera</taxon>
    </lineage>
</organism>
<dbReference type="AlphaFoldDB" id="A0A0G4HAS0"/>